<keyword evidence="2" id="KW-1133">Transmembrane helix</keyword>
<evidence type="ECO:0000256" key="2">
    <source>
        <dbReference type="SAM" id="Phobius"/>
    </source>
</evidence>
<proteinExistence type="predicted"/>
<accession>A0A3R7QJX7</accession>
<feature type="transmembrane region" description="Helical" evidence="2">
    <location>
        <begin position="251"/>
        <end position="275"/>
    </location>
</feature>
<keyword evidence="2" id="KW-0812">Transmembrane</keyword>
<sequence>MNYIQGSSSSEWLQNMWIDCYFLSLPFLYFFLPFFPSFTSFKPPILTPSLPLLPSFLLPPSFLPSLPSFLPPSLPFFLPSSFLLPSFLPPFLLPFLHTFLSPLHFFIFLLPPSHSALSPYVFSPYSFSRFPSLNPPICLPLSPPLSLLIPSISPFPHSPSLHYFSPSFFLFLPVSLSFSLSFFLRFRSPFFLLLLSLFSPFYFSSHSLSFFLSHSHSLASVPFSFFIYFSLAPLLPPFFQPLPFSFSFSRLYFAFSLSFLLYFLSSLSFCLPFYIFPSPSHSLLYSTPSSYYSLFYSFLSPSHSLFYSVPSPFHSIYFYFFPCSSHSFDLFSPSFPSPSRLSLGPSPFPSHSPLTTPLSPRRVAMAEQMAMSVVLLLVGVMGVMGGAEVSPTRVSGTQERTKPPTEGARPQYVQTLYKNTDQQVVMNTVEPLWPSYEVSYYSTKTTAIGNQTISTSQVEFATVLNSTAEYYTDLSATNTWDVAPTTYQTMDFQHQKVTFTDTANITHTSIENNDLPFV</sequence>
<dbReference type="EMBL" id="QCYY01001002">
    <property type="protein sequence ID" value="ROT81204.1"/>
    <property type="molecule type" value="Genomic_DNA"/>
</dbReference>
<reference evidence="3 4" key="1">
    <citation type="submission" date="2018-04" db="EMBL/GenBank/DDBJ databases">
        <authorList>
            <person name="Zhang X."/>
            <person name="Yuan J."/>
            <person name="Li F."/>
            <person name="Xiang J."/>
        </authorList>
    </citation>
    <scope>NUCLEOTIDE SEQUENCE [LARGE SCALE GENOMIC DNA]</scope>
    <source>
        <tissue evidence="3">Muscle</tissue>
    </source>
</reference>
<comment type="caution">
    <text evidence="3">The sequence shown here is derived from an EMBL/GenBank/DDBJ whole genome shotgun (WGS) entry which is preliminary data.</text>
</comment>
<feature type="transmembrane region" description="Helical" evidence="2">
    <location>
        <begin position="21"/>
        <end position="41"/>
    </location>
</feature>
<keyword evidence="2" id="KW-0472">Membrane</keyword>
<reference evidence="3 4" key="2">
    <citation type="submission" date="2019-01" db="EMBL/GenBank/DDBJ databases">
        <title>The decoding of complex shrimp genome reveals the adaptation for benthos swimmer, frequently molting mechanism and breeding impact on genome.</title>
        <authorList>
            <person name="Sun Y."/>
            <person name="Gao Y."/>
            <person name="Yu Y."/>
        </authorList>
    </citation>
    <scope>NUCLEOTIDE SEQUENCE [LARGE SCALE GENOMIC DNA]</scope>
    <source>
        <tissue evidence="3">Muscle</tissue>
    </source>
</reference>
<dbReference type="AlphaFoldDB" id="A0A3R7QJX7"/>
<dbReference type="Proteomes" id="UP000283509">
    <property type="component" value="Unassembled WGS sequence"/>
</dbReference>
<dbReference type="OrthoDB" id="6351675at2759"/>
<feature type="transmembrane region" description="Helical" evidence="2">
    <location>
        <begin position="218"/>
        <end position="239"/>
    </location>
</feature>
<feature type="transmembrane region" description="Helical" evidence="2">
    <location>
        <begin position="163"/>
        <end position="184"/>
    </location>
</feature>
<protein>
    <submittedName>
        <fullName evidence="3">Uncharacterized protein</fullName>
    </submittedName>
</protein>
<keyword evidence="4" id="KW-1185">Reference proteome</keyword>
<evidence type="ECO:0000256" key="1">
    <source>
        <dbReference type="SAM" id="MobiDB-lite"/>
    </source>
</evidence>
<evidence type="ECO:0000313" key="4">
    <source>
        <dbReference type="Proteomes" id="UP000283509"/>
    </source>
</evidence>
<feature type="transmembrane region" description="Helical" evidence="2">
    <location>
        <begin position="191"/>
        <end position="212"/>
    </location>
</feature>
<evidence type="ECO:0000313" key="3">
    <source>
        <dbReference type="EMBL" id="ROT81204.1"/>
    </source>
</evidence>
<name>A0A3R7QJX7_PENVA</name>
<gene>
    <name evidence="3" type="ORF">C7M84_000030</name>
</gene>
<organism evidence="3 4">
    <name type="scientific">Penaeus vannamei</name>
    <name type="common">Whiteleg shrimp</name>
    <name type="synonym">Litopenaeus vannamei</name>
    <dbReference type="NCBI Taxonomy" id="6689"/>
    <lineage>
        <taxon>Eukaryota</taxon>
        <taxon>Metazoa</taxon>
        <taxon>Ecdysozoa</taxon>
        <taxon>Arthropoda</taxon>
        <taxon>Crustacea</taxon>
        <taxon>Multicrustacea</taxon>
        <taxon>Malacostraca</taxon>
        <taxon>Eumalacostraca</taxon>
        <taxon>Eucarida</taxon>
        <taxon>Decapoda</taxon>
        <taxon>Dendrobranchiata</taxon>
        <taxon>Penaeoidea</taxon>
        <taxon>Penaeidae</taxon>
        <taxon>Penaeus</taxon>
    </lineage>
</organism>
<feature type="region of interest" description="Disordered" evidence="1">
    <location>
        <begin position="389"/>
        <end position="408"/>
    </location>
</feature>